<proteinExistence type="predicted"/>
<dbReference type="PANTHER" id="PTHR10285">
    <property type="entry name" value="URIDINE KINASE"/>
    <property type="match status" value="1"/>
</dbReference>
<evidence type="ECO:0000313" key="3">
    <source>
        <dbReference type="Proteomes" id="UP001295423"/>
    </source>
</evidence>
<accession>A0AAD2FP53</accession>
<comment type="caution">
    <text evidence="2">The sequence shown here is derived from an EMBL/GenBank/DDBJ whole genome shotgun (WGS) entry which is preliminary data.</text>
</comment>
<dbReference type="Proteomes" id="UP001295423">
    <property type="component" value="Unassembled WGS sequence"/>
</dbReference>
<dbReference type="Gene3D" id="3.40.50.300">
    <property type="entry name" value="P-loop containing nucleotide triphosphate hydrolases"/>
    <property type="match status" value="1"/>
</dbReference>
<dbReference type="AlphaFoldDB" id="A0AAD2FP53"/>
<dbReference type="InterPro" id="IPR006083">
    <property type="entry name" value="PRK/URK"/>
</dbReference>
<dbReference type="Pfam" id="PF00485">
    <property type="entry name" value="PRK"/>
    <property type="match status" value="1"/>
</dbReference>
<protein>
    <recommendedName>
        <fullName evidence="1">Phosphoribulokinase/uridine kinase domain-containing protein</fullName>
    </recommendedName>
</protein>
<gene>
    <name evidence="2" type="ORF">CYCCA115_LOCUS11119</name>
</gene>
<dbReference type="EMBL" id="CAKOGP040001725">
    <property type="protein sequence ID" value="CAJ1947383.1"/>
    <property type="molecule type" value="Genomic_DNA"/>
</dbReference>
<evidence type="ECO:0000259" key="1">
    <source>
        <dbReference type="Pfam" id="PF00485"/>
    </source>
</evidence>
<name>A0AAD2FP53_9STRA</name>
<dbReference type="SUPFAM" id="SSF52540">
    <property type="entry name" value="P-loop containing nucleoside triphosphate hydrolases"/>
    <property type="match status" value="1"/>
</dbReference>
<dbReference type="GO" id="GO:0005524">
    <property type="term" value="F:ATP binding"/>
    <property type="evidence" value="ECO:0007669"/>
    <property type="project" value="InterPro"/>
</dbReference>
<evidence type="ECO:0000313" key="2">
    <source>
        <dbReference type="EMBL" id="CAJ1947383.1"/>
    </source>
</evidence>
<reference evidence="2" key="1">
    <citation type="submission" date="2023-08" db="EMBL/GenBank/DDBJ databases">
        <authorList>
            <person name="Audoor S."/>
            <person name="Bilcke G."/>
        </authorList>
    </citation>
    <scope>NUCLEOTIDE SEQUENCE</scope>
</reference>
<dbReference type="GO" id="GO:0016301">
    <property type="term" value="F:kinase activity"/>
    <property type="evidence" value="ECO:0007669"/>
    <property type="project" value="InterPro"/>
</dbReference>
<feature type="domain" description="Phosphoribulokinase/uridine kinase" evidence="1">
    <location>
        <begin position="37"/>
        <end position="156"/>
    </location>
</feature>
<organism evidence="2 3">
    <name type="scientific">Cylindrotheca closterium</name>
    <dbReference type="NCBI Taxonomy" id="2856"/>
    <lineage>
        <taxon>Eukaryota</taxon>
        <taxon>Sar</taxon>
        <taxon>Stramenopiles</taxon>
        <taxon>Ochrophyta</taxon>
        <taxon>Bacillariophyta</taxon>
        <taxon>Bacillariophyceae</taxon>
        <taxon>Bacillariophycidae</taxon>
        <taxon>Bacillariales</taxon>
        <taxon>Bacillariaceae</taxon>
        <taxon>Cylindrotheca</taxon>
    </lineage>
</organism>
<dbReference type="InterPro" id="IPR027417">
    <property type="entry name" value="P-loop_NTPase"/>
</dbReference>
<keyword evidence="3" id="KW-1185">Reference proteome</keyword>
<sequence length="238" mass="27409">MKEEGRRATMEETYKRLTDKLRSRVDGTGESTSPYWVAVAGGPGTGKSTVAETVCDGLNKMSPDCSIVIPMDGWHIPQDRLMEEFGLEEGMQRRGAPWTFDCDLLYEQLADAKKNSKASLPMYSREISDPVPDKVMLEPHHKVVFIEGIYMLYKDDEEKKWNRLFDLWDEKWFIQCPSREDQIERLVGRSLKTWTDKKAKLWGEGRAGAQARVEFNDLKNADMVRHCNQFADEVIVTH</sequence>